<accession>A0A4R0RE75</accession>
<dbReference type="EMBL" id="RWJN01000270">
    <property type="protein sequence ID" value="TCD63865.1"/>
    <property type="molecule type" value="Genomic_DNA"/>
</dbReference>
<proteinExistence type="predicted"/>
<evidence type="ECO:0008006" key="4">
    <source>
        <dbReference type="Google" id="ProtNLM"/>
    </source>
</evidence>
<feature type="signal peptide" evidence="1">
    <location>
        <begin position="1"/>
        <end position="21"/>
    </location>
</feature>
<evidence type="ECO:0000313" key="2">
    <source>
        <dbReference type="EMBL" id="TCD63865.1"/>
    </source>
</evidence>
<organism evidence="2 3">
    <name type="scientific">Steccherinum ochraceum</name>
    <dbReference type="NCBI Taxonomy" id="92696"/>
    <lineage>
        <taxon>Eukaryota</taxon>
        <taxon>Fungi</taxon>
        <taxon>Dikarya</taxon>
        <taxon>Basidiomycota</taxon>
        <taxon>Agaricomycotina</taxon>
        <taxon>Agaricomycetes</taxon>
        <taxon>Polyporales</taxon>
        <taxon>Steccherinaceae</taxon>
        <taxon>Steccherinum</taxon>
    </lineage>
</organism>
<reference evidence="2 3" key="1">
    <citation type="submission" date="2018-11" db="EMBL/GenBank/DDBJ databases">
        <title>Genome assembly of Steccherinum ochraceum LE-BIN_3174, the white-rot fungus of the Steccherinaceae family (The Residual Polyporoid clade, Polyporales, Basidiomycota).</title>
        <authorList>
            <person name="Fedorova T.V."/>
            <person name="Glazunova O.A."/>
            <person name="Landesman E.O."/>
            <person name="Moiseenko K.V."/>
            <person name="Psurtseva N.V."/>
            <person name="Savinova O.S."/>
            <person name="Shakhova N.V."/>
            <person name="Tyazhelova T.V."/>
            <person name="Vasina D.V."/>
        </authorList>
    </citation>
    <scope>NUCLEOTIDE SEQUENCE [LARGE SCALE GENOMIC DNA]</scope>
    <source>
        <strain evidence="2 3">LE-BIN_3174</strain>
    </source>
</reference>
<dbReference type="AlphaFoldDB" id="A0A4R0RE75"/>
<dbReference type="Proteomes" id="UP000292702">
    <property type="component" value="Unassembled WGS sequence"/>
</dbReference>
<evidence type="ECO:0000313" key="3">
    <source>
        <dbReference type="Proteomes" id="UP000292702"/>
    </source>
</evidence>
<keyword evidence="3" id="KW-1185">Reference proteome</keyword>
<keyword evidence="1" id="KW-0732">Signal</keyword>
<feature type="chain" id="PRO_5020679288" description="Hydrophobin" evidence="1">
    <location>
        <begin position="22"/>
        <end position="76"/>
    </location>
</feature>
<evidence type="ECO:0000256" key="1">
    <source>
        <dbReference type="SAM" id="SignalP"/>
    </source>
</evidence>
<protein>
    <recommendedName>
        <fullName evidence="4">Hydrophobin</fullName>
    </recommendedName>
</protein>
<comment type="caution">
    <text evidence="2">The sequence shown here is derived from an EMBL/GenBank/DDBJ whole genome shotgun (WGS) entry which is preliminary data.</text>
</comment>
<sequence>MQFTRLTFITAILATTTYVAATPAPAPEPQISVNQCEFGLNTPCILGITNPPLCCGPGLVCTSKPSGSICTKSIFG</sequence>
<gene>
    <name evidence="2" type="ORF">EIP91_004879</name>
</gene>
<name>A0A4R0RE75_9APHY</name>